<keyword evidence="2 5" id="KW-0808">Transferase</keyword>
<keyword evidence="3 5" id="KW-0949">S-adenosyl-L-methionine</keyword>
<dbReference type="GO" id="GO:0003723">
    <property type="term" value="F:RNA binding"/>
    <property type="evidence" value="ECO:0007669"/>
    <property type="project" value="UniProtKB-UniRule"/>
</dbReference>
<feature type="domain" description="SAM-dependent MTase RsmB/NOP-type" evidence="6">
    <location>
        <begin position="141"/>
        <end position="431"/>
    </location>
</feature>
<evidence type="ECO:0000256" key="3">
    <source>
        <dbReference type="ARBA" id="ARBA00022691"/>
    </source>
</evidence>
<organism evidence="7 8">
    <name type="scientific">Loktanella fryxellensis</name>
    <dbReference type="NCBI Taxonomy" id="245187"/>
    <lineage>
        <taxon>Bacteria</taxon>
        <taxon>Pseudomonadati</taxon>
        <taxon>Pseudomonadota</taxon>
        <taxon>Alphaproteobacteria</taxon>
        <taxon>Rhodobacterales</taxon>
        <taxon>Roseobacteraceae</taxon>
        <taxon>Loktanella</taxon>
    </lineage>
</organism>
<dbReference type="InterPro" id="IPR035926">
    <property type="entry name" value="NusB-like_sf"/>
</dbReference>
<dbReference type="GO" id="GO:0006355">
    <property type="term" value="P:regulation of DNA-templated transcription"/>
    <property type="evidence" value="ECO:0007669"/>
    <property type="project" value="InterPro"/>
</dbReference>
<feature type="active site" description="Nucleophile" evidence="5">
    <location>
        <position position="363"/>
    </location>
</feature>
<keyword evidence="1 5" id="KW-0489">Methyltransferase</keyword>
<dbReference type="PANTHER" id="PTHR22807:SF61">
    <property type="entry name" value="NOL1_NOP2_SUN FAMILY PROTEIN _ ANTITERMINATION NUSB DOMAIN-CONTAINING PROTEIN"/>
    <property type="match status" value="1"/>
</dbReference>
<dbReference type="InterPro" id="IPR049560">
    <property type="entry name" value="MeTrfase_RsmB-F_NOP2_cat"/>
</dbReference>
<evidence type="ECO:0000256" key="2">
    <source>
        <dbReference type="ARBA" id="ARBA00022679"/>
    </source>
</evidence>
<keyword evidence="8" id="KW-1185">Reference proteome</keyword>
<sequence length="432" mass="45802">MNQTGDSKNGDQMGLAPRRAAHHLLQEVIDDGRLMSELLGGGALDHLAPDDRARAQRLATETLRMLDRADRMLKPFLAKEPPLYVRNALRLGTLEIVQGAAAYGVVNSYVEIVGRNHHTARLKGLVNAVLRNVADLGPEAWDKMPAPLLPGWLRQPLVAAWGRADVAAMEAVQATTPPLDLTPKGDAQAVAAAVGGTVLPTGSVRIGDAGQVTALPGYEAGDWWVQDAAAALPVQLLGDVTGLRVLDLCAAPGGKTMQLAARGAEVTAVDSSPSRMARVAQNLTRIGLNAITEVADAFDVTGAWDAVLLDAPCSATGTMRRHPDLPYGKDGAEFGGLIDQQGALIDHALTLLHPGGRLVFCTCSLLPDEGEVQIEEALARHPDLTVDRAALDRPGIDPDWITPEGGLRLRPDYWADIGGMDGFYMAVLTKPA</sequence>
<dbReference type="SUPFAM" id="SSF48013">
    <property type="entry name" value="NusB-like"/>
    <property type="match status" value="1"/>
</dbReference>
<dbReference type="PROSITE" id="PS51686">
    <property type="entry name" value="SAM_MT_RSMB_NOP"/>
    <property type="match status" value="1"/>
</dbReference>
<evidence type="ECO:0000256" key="1">
    <source>
        <dbReference type="ARBA" id="ARBA00022603"/>
    </source>
</evidence>
<feature type="binding site" evidence="5">
    <location>
        <begin position="249"/>
        <end position="255"/>
    </location>
    <ligand>
        <name>S-adenosyl-L-methionine</name>
        <dbReference type="ChEBI" id="CHEBI:59789"/>
    </ligand>
</feature>
<evidence type="ECO:0000256" key="4">
    <source>
        <dbReference type="ARBA" id="ARBA00022884"/>
    </source>
</evidence>
<gene>
    <name evidence="7" type="ORF">SAMN04488003_102123</name>
</gene>
<dbReference type="CDD" id="cd02440">
    <property type="entry name" value="AdoMet_MTases"/>
    <property type="match status" value="1"/>
</dbReference>
<dbReference type="OrthoDB" id="9810297at2"/>
<dbReference type="Pfam" id="PF01189">
    <property type="entry name" value="Methyltr_RsmB-F"/>
    <property type="match status" value="1"/>
</dbReference>
<evidence type="ECO:0000256" key="5">
    <source>
        <dbReference type="PROSITE-ProRule" id="PRU01023"/>
    </source>
</evidence>
<reference evidence="7 8" key="1">
    <citation type="submission" date="2016-10" db="EMBL/GenBank/DDBJ databases">
        <authorList>
            <person name="de Groot N.N."/>
        </authorList>
    </citation>
    <scope>NUCLEOTIDE SEQUENCE [LARGE SCALE GENOMIC DNA]</scope>
    <source>
        <strain evidence="7 8">DSM 16213</strain>
    </source>
</reference>
<dbReference type="InterPro" id="IPR023267">
    <property type="entry name" value="RCMT"/>
</dbReference>
<dbReference type="InterPro" id="IPR001678">
    <property type="entry name" value="MeTrfase_RsmB-F_NOP2_dom"/>
</dbReference>
<feature type="binding site" evidence="5">
    <location>
        <position position="310"/>
    </location>
    <ligand>
        <name>S-adenosyl-L-methionine</name>
        <dbReference type="ChEBI" id="CHEBI:59789"/>
    </ligand>
</feature>
<dbReference type="InterPro" id="IPR029063">
    <property type="entry name" value="SAM-dependent_MTases_sf"/>
</dbReference>
<dbReference type="InterPro" id="IPR006027">
    <property type="entry name" value="NusB_RsmB_TIM44"/>
</dbReference>
<dbReference type="Gene3D" id="1.10.940.10">
    <property type="entry name" value="NusB-like"/>
    <property type="match status" value="1"/>
</dbReference>
<dbReference type="PANTHER" id="PTHR22807">
    <property type="entry name" value="NOP2 YEAST -RELATED NOL1/NOP2/FMU SUN DOMAIN-CONTAINING"/>
    <property type="match status" value="1"/>
</dbReference>
<dbReference type="Pfam" id="PF01029">
    <property type="entry name" value="NusB"/>
    <property type="match status" value="1"/>
</dbReference>
<dbReference type="EMBL" id="FOCI01000002">
    <property type="protein sequence ID" value="SEM61595.1"/>
    <property type="molecule type" value="Genomic_DNA"/>
</dbReference>
<comment type="similarity">
    <text evidence="5">Belongs to the class I-like SAM-binding methyltransferase superfamily. RsmB/NOP family.</text>
</comment>
<dbReference type="SUPFAM" id="SSF53335">
    <property type="entry name" value="S-adenosyl-L-methionine-dependent methyltransferases"/>
    <property type="match status" value="1"/>
</dbReference>
<dbReference type="Proteomes" id="UP000199585">
    <property type="component" value="Unassembled WGS sequence"/>
</dbReference>
<evidence type="ECO:0000313" key="8">
    <source>
        <dbReference type="Proteomes" id="UP000199585"/>
    </source>
</evidence>
<accession>A0A1H7ZT42</accession>
<keyword evidence="4 5" id="KW-0694">RNA-binding</keyword>
<dbReference type="Gene3D" id="3.40.50.150">
    <property type="entry name" value="Vaccinia Virus protein VP39"/>
    <property type="match status" value="1"/>
</dbReference>
<protein>
    <submittedName>
        <fullName evidence="7">16S rRNA (Cytosine967-C5)-methyltransferase</fullName>
    </submittedName>
</protein>
<dbReference type="PRINTS" id="PR02008">
    <property type="entry name" value="RCMTFAMILY"/>
</dbReference>
<dbReference type="RefSeq" id="WP_089898573.1">
    <property type="nucleotide sequence ID" value="NZ_FOCI01000002.1"/>
</dbReference>
<evidence type="ECO:0000259" key="6">
    <source>
        <dbReference type="PROSITE" id="PS51686"/>
    </source>
</evidence>
<dbReference type="AlphaFoldDB" id="A0A1H7ZT42"/>
<evidence type="ECO:0000313" key="7">
    <source>
        <dbReference type="EMBL" id="SEM61595.1"/>
    </source>
</evidence>
<proteinExistence type="inferred from homology"/>
<comment type="caution">
    <text evidence="5">Lacks conserved residue(s) required for the propagation of feature annotation.</text>
</comment>
<dbReference type="GO" id="GO:0008173">
    <property type="term" value="F:RNA methyltransferase activity"/>
    <property type="evidence" value="ECO:0007669"/>
    <property type="project" value="InterPro"/>
</dbReference>
<name>A0A1H7ZT42_9RHOB</name>
<feature type="binding site" evidence="5">
    <location>
        <position position="270"/>
    </location>
    <ligand>
        <name>S-adenosyl-L-methionine</name>
        <dbReference type="ChEBI" id="CHEBI:59789"/>
    </ligand>
</feature>
<dbReference type="STRING" id="245187.SAMN04488003_102123"/>
<dbReference type="GO" id="GO:0001510">
    <property type="term" value="P:RNA methylation"/>
    <property type="evidence" value="ECO:0007669"/>
    <property type="project" value="InterPro"/>
</dbReference>